<name>A0A452I3Q6_9SAUR</name>
<sequence length="194" mass="22464">MSLLLLDETAGDLPVRDTLCLSFPEVGLSELVAWTRQHVSQMNRAELEDGLLHLHDENLVLKEFACKQEDRIKRYQLGTKLLKLTHERAQVERHLGTKARWSGRDLEESLEELQERVWDLERRNEGLRRHLLSYKQQLQLYGSRRHWPYGYVQPRVDTGLRQVHSAGRRVTERHPRGEGDGSGQGVGESTIPRG</sequence>
<organism evidence="3 4">
    <name type="scientific">Gopherus agassizii</name>
    <name type="common">Agassiz's desert tortoise</name>
    <dbReference type="NCBI Taxonomy" id="38772"/>
    <lineage>
        <taxon>Eukaryota</taxon>
        <taxon>Metazoa</taxon>
        <taxon>Chordata</taxon>
        <taxon>Craniata</taxon>
        <taxon>Vertebrata</taxon>
        <taxon>Euteleostomi</taxon>
        <taxon>Archelosauria</taxon>
        <taxon>Testudinata</taxon>
        <taxon>Testudines</taxon>
        <taxon>Cryptodira</taxon>
        <taxon>Durocryptodira</taxon>
        <taxon>Testudinoidea</taxon>
        <taxon>Testudinidae</taxon>
        <taxon>Gopherus</taxon>
    </lineage>
</organism>
<evidence type="ECO:0000313" key="3">
    <source>
        <dbReference type="Ensembl" id="ENSGAGP00000022150.1"/>
    </source>
</evidence>
<dbReference type="GO" id="GO:0032391">
    <property type="term" value="C:photoreceptor connecting cilium"/>
    <property type="evidence" value="ECO:0007669"/>
    <property type="project" value="TreeGrafter"/>
</dbReference>
<feature type="coiled-coil region" evidence="1">
    <location>
        <begin position="103"/>
        <end position="130"/>
    </location>
</feature>
<dbReference type="GO" id="GO:1905515">
    <property type="term" value="P:non-motile cilium assembly"/>
    <property type="evidence" value="ECO:0007669"/>
    <property type="project" value="TreeGrafter"/>
</dbReference>
<keyword evidence="4" id="KW-1185">Reference proteome</keyword>
<dbReference type="InterPro" id="IPR031139">
    <property type="entry name" value="RPGRIP1_fam"/>
</dbReference>
<dbReference type="Ensembl" id="ENSGAGT00000025248.1">
    <property type="protein sequence ID" value="ENSGAGP00000022150.1"/>
    <property type="gene ID" value="ENSGAGG00000016268.1"/>
</dbReference>
<keyword evidence="1" id="KW-0175">Coiled coil</keyword>
<accession>A0A452I3Q6</accession>
<evidence type="ECO:0000313" key="4">
    <source>
        <dbReference type="Proteomes" id="UP000291020"/>
    </source>
</evidence>
<proteinExistence type="predicted"/>
<dbReference type="Proteomes" id="UP000291020">
    <property type="component" value="Unassembled WGS sequence"/>
</dbReference>
<feature type="compositionally biased region" description="Basic and acidic residues" evidence="2">
    <location>
        <begin position="169"/>
        <end position="179"/>
    </location>
</feature>
<reference evidence="4" key="1">
    <citation type="journal article" date="2017" name="PLoS ONE">
        <title>The Agassiz's desert tortoise genome provides a resource for the conservation of a threatened species.</title>
        <authorList>
            <person name="Tollis M."/>
            <person name="DeNardo D.F."/>
            <person name="Cornelius J.A."/>
            <person name="Dolby G.A."/>
            <person name="Edwards T."/>
            <person name="Henen B.T."/>
            <person name="Karl A.E."/>
            <person name="Murphy R.W."/>
            <person name="Kusumi K."/>
        </authorList>
    </citation>
    <scope>NUCLEOTIDE SEQUENCE [LARGE SCALE GENOMIC DNA]</scope>
</reference>
<reference evidence="3" key="3">
    <citation type="submission" date="2025-09" db="UniProtKB">
        <authorList>
            <consortium name="Ensembl"/>
        </authorList>
    </citation>
    <scope>IDENTIFICATION</scope>
</reference>
<dbReference type="AlphaFoldDB" id="A0A452I3Q6"/>
<dbReference type="PANTHER" id="PTHR14240">
    <property type="entry name" value="RETINITIS PIGMENTOSA GTPASE REGULATOR-INTERACTING PROTEIN"/>
    <property type="match status" value="1"/>
</dbReference>
<evidence type="ECO:0000256" key="2">
    <source>
        <dbReference type="SAM" id="MobiDB-lite"/>
    </source>
</evidence>
<dbReference type="STRING" id="38772.ENSGAGP00000022150"/>
<reference evidence="3" key="2">
    <citation type="submission" date="2025-08" db="UniProtKB">
        <authorList>
            <consortium name="Ensembl"/>
        </authorList>
    </citation>
    <scope>IDENTIFICATION</scope>
</reference>
<feature type="region of interest" description="Disordered" evidence="2">
    <location>
        <begin position="165"/>
        <end position="194"/>
    </location>
</feature>
<dbReference type="PANTHER" id="PTHR14240:SF3">
    <property type="entry name" value="X-LINKED RETINITIS PIGMENTOSA GTPASE REGULATOR-INTERACTING PROTEIN 1"/>
    <property type="match status" value="1"/>
</dbReference>
<evidence type="ECO:0000256" key="1">
    <source>
        <dbReference type="SAM" id="Coils"/>
    </source>
</evidence>
<protein>
    <submittedName>
        <fullName evidence="3">Uncharacterized protein</fullName>
    </submittedName>
</protein>
<dbReference type="GO" id="GO:0046548">
    <property type="term" value="P:retinal rod cell development"/>
    <property type="evidence" value="ECO:0007669"/>
    <property type="project" value="TreeGrafter"/>
</dbReference>